<dbReference type="InterPro" id="IPR011577">
    <property type="entry name" value="Cyt_b561_bac/Ni-Hgenase"/>
</dbReference>
<dbReference type="PANTHER" id="PTHR30529:SF1">
    <property type="entry name" value="CYTOCHROME B561 HOMOLOG 2"/>
    <property type="match status" value="1"/>
</dbReference>
<feature type="domain" description="Cytochrome b561 bacterial/Ni-hydrogenase" evidence="14">
    <location>
        <begin position="9"/>
        <end position="179"/>
    </location>
</feature>
<dbReference type="Pfam" id="PF01292">
    <property type="entry name" value="Ni_hydr_CYTB"/>
    <property type="match status" value="1"/>
</dbReference>
<comment type="subcellular location">
    <subcellularLocation>
        <location evidence="2">Cell membrane</location>
        <topology evidence="2">Multi-pass membrane protein</topology>
    </subcellularLocation>
</comment>
<sequence length="185" mass="20188">MDTTTSGRRYSVGAMIFHWVIAVAVIVNWRIVEAAEHLGDAEKAPLMANHKALGITILLLTIGRLLWRWTHPVPPLPSNLANWERVLARTVHVIFYVLLIGLPIGGWLAGSFFGMGVDVFGIFSLPALPVGENPDAGKAIIGFHKTGGEVFIYLIALHILGALKHTFFDKNGGVFRMLPFGKVPG</sequence>
<feature type="transmembrane region" description="Helical" evidence="13">
    <location>
        <begin position="150"/>
        <end position="168"/>
    </location>
</feature>
<feature type="transmembrane region" description="Helical" evidence="13">
    <location>
        <begin position="12"/>
        <end position="32"/>
    </location>
</feature>
<dbReference type="SUPFAM" id="SSF81342">
    <property type="entry name" value="Transmembrane di-heme cytochromes"/>
    <property type="match status" value="1"/>
</dbReference>
<evidence type="ECO:0000256" key="4">
    <source>
        <dbReference type="ARBA" id="ARBA00022475"/>
    </source>
</evidence>
<proteinExistence type="inferred from homology"/>
<evidence type="ECO:0000256" key="13">
    <source>
        <dbReference type="SAM" id="Phobius"/>
    </source>
</evidence>
<dbReference type="GO" id="GO:0005886">
    <property type="term" value="C:plasma membrane"/>
    <property type="evidence" value="ECO:0007669"/>
    <property type="project" value="UniProtKB-SubCell"/>
</dbReference>
<keyword evidence="9 13" id="KW-1133">Transmembrane helix</keyword>
<dbReference type="GO" id="GO:0009055">
    <property type="term" value="F:electron transfer activity"/>
    <property type="evidence" value="ECO:0007669"/>
    <property type="project" value="InterPro"/>
</dbReference>
<evidence type="ECO:0000256" key="6">
    <source>
        <dbReference type="ARBA" id="ARBA00022692"/>
    </source>
</evidence>
<keyword evidence="5" id="KW-0349">Heme</keyword>
<keyword evidence="16" id="KW-1185">Reference proteome</keyword>
<dbReference type="GO" id="GO:0022904">
    <property type="term" value="P:respiratory electron transport chain"/>
    <property type="evidence" value="ECO:0007669"/>
    <property type="project" value="InterPro"/>
</dbReference>
<evidence type="ECO:0000313" key="15">
    <source>
        <dbReference type="EMBL" id="MXO51006.1"/>
    </source>
</evidence>
<evidence type="ECO:0000256" key="8">
    <source>
        <dbReference type="ARBA" id="ARBA00022982"/>
    </source>
</evidence>
<gene>
    <name evidence="15" type="ORF">GRI42_06795</name>
</gene>
<evidence type="ECO:0000256" key="7">
    <source>
        <dbReference type="ARBA" id="ARBA00022723"/>
    </source>
</evidence>
<dbReference type="InterPro" id="IPR016174">
    <property type="entry name" value="Di-haem_cyt_TM"/>
</dbReference>
<organism evidence="15 16">
    <name type="scientific">Qipengyuania gaetbuli</name>
    <dbReference type="NCBI Taxonomy" id="266952"/>
    <lineage>
        <taxon>Bacteria</taxon>
        <taxon>Pseudomonadati</taxon>
        <taxon>Pseudomonadota</taxon>
        <taxon>Alphaproteobacteria</taxon>
        <taxon>Sphingomonadales</taxon>
        <taxon>Erythrobacteraceae</taxon>
        <taxon>Qipengyuania</taxon>
    </lineage>
</organism>
<feature type="transmembrane region" description="Helical" evidence="13">
    <location>
        <begin position="91"/>
        <end position="113"/>
    </location>
</feature>
<keyword evidence="8" id="KW-0249">Electron transport</keyword>
<comment type="similarity">
    <text evidence="12">Belongs to the cytochrome b561 family.</text>
</comment>
<dbReference type="RefSeq" id="WP_160607547.1">
    <property type="nucleotide sequence ID" value="NZ_WTYF01000004.1"/>
</dbReference>
<comment type="caution">
    <text evidence="15">The sequence shown here is derived from an EMBL/GenBank/DDBJ whole genome shotgun (WGS) entry which is preliminary data.</text>
</comment>
<keyword evidence="11 13" id="KW-0472">Membrane</keyword>
<dbReference type="Proteomes" id="UP000444185">
    <property type="component" value="Unassembled WGS sequence"/>
</dbReference>
<evidence type="ECO:0000256" key="9">
    <source>
        <dbReference type="ARBA" id="ARBA00022989"/>
    </source>
</evidence>
<dbReference type="EMBL" id="WTYF01000004">
    <property type="protein sequence ID" value="MXO51006.1"/>
    <property type="molecule type" value="Genomic_DNA"/>
</dbReference>
<accession>A0A844XZK3</accession>
<reference evidence="15 16" key="1">
    <citation type="submission" date="2019-12" db="EMBL/GenBank/DDBJ databases">
        <title>Genomic-based taxomic classification of the family Erythrobacteraceae.</title>
        <authorList>
            <person name="Xu L."/>
        </authorList>
    </citation>
    <scope>NUCLEOTIDE SEQUENCE [LARGE SCALE GENOMIC DNA]</scope>
    <source>
        <strain evidence="15 16">DSM 16225</strain>
    </source>
</reference>
<evidence type="ECO:0000256" key="1">
    <source>
        <dbReference type="ARBA" id="ARBA00001970"/>
    </source>
</evidence>
<keyword evidence="3" id="KW-0813">Transport</keyword>
<dbReference type="GO" id="GO:0046872">
    <property type="term" value="F:metal ion binding"/>
    <property type="evidence" value="ECO:0007669"/>
    <property type="project" value="UniProtKB-KW"/>
</dbReference>
<dbReference type="InterPro" id="IPR052168">
    <property type="entry name" value="Cytochrome_b561_oxidase"/>
</dbReference>
<evidence type="ECO:0000256" key="2">
    <source>
        <dbReference type="ARBA" id="ARBA00004651"/>
    </source>
</evidence>
<evidence type="ECO:0000256" key="12">
    <source>
        <dbReference type="ARBA" id="ARBA00037975"/>
    </source>
</evidence>
<evidence type="ECO:0000256" key="5">
    <source>
        <dbReference type="ARBA" id="ARBA00022617"/>
    </source>
</evidence>
<evidence type="ECO:0000256" key="11">
    <source>
        <dbReference type="ARBA" id="ARBA00023136"/>
    </source>
</evidence>
<dbReference type="PANTHER" id="PTHR30529">
    <property type="entry name" value="CYTOCHROME B561"/>
    <property type="match status" value="1"/>
</dbReference>
<evidence type="ECO:0000259" key="14">
    <source>
        <dbReference type="Pfam" id="PF01292"/>
    </source>
</evidence>
<comment type="cofactor">
    <cofactor evidence="1">
        <name>heme b</name>
        <dbReference type="ChEBI" id="CHEBI:60344"/>
    </cofactor>
</comment>
<dbReference type="GO" id="GO:0020037">
    <property type="term" value="F:heme binding"/>
    <property type="evidence" value="ECO:0007669"/>
    <property type="project" value="TreeGrafter"/>
</dbReference>
<evidence type="ECO:0000256" key="3">
    <source>
        <dbReference type="ARBA" id="ARBA00022448"/>
    </source>
</evidence>
<name>A0A844XZK3_9SPHN</name>
<keyword evidence="7" id="KW-0479">Metal-binding</keyword>
<keyword evidence="6 13" id="KW-0812">Transmembrane</keyword>
<protein>
    <submittedName>
        <fullName evidence="15">Cytochrome b</fullName>
    </submittedName>
</protein>
<dbReference type="OrthoDB" id="1247465at2"/>
<keyword evidence="4" id="KW-1003">Cell membrane</keyword>
<dbReference type="AlphaFoldDB" id="A0A844XZK3"/>
<keyword evidence="10" id="KW-0408">Iron</keyword>
<evidence type="ECO:0000256" key="10">
    <source>
        <dbReference type="ARBA" id="ARBA00023004"/>
    </source>
</evidence>
<evidence type="ECO:0000313" key="16">
    <source>
        <dbReference type="Proteomes" id="UP000444185"/>
    </source>
</evidence>